<accession>A0AAC9QWG2</accession>
<dbReference type="AlphaFoldDB" id="A0AAC9QWG2"/>
<dbReference type="RefSeq" id="WP_013380230.1">
    <property type="nucleotide sequence ID" value="NZ_CP019962.1"/>
</dbReference>
<dbReference type="KEGG" id="elim:B2M23_16530"/>
<dbReference type="EMBL" id="CP019962">
    <property type="protein sequence ID" value="ARD67040.1"/>
    <property type="molecule type" value="Genomic_DNA"/>
</dbReference>
<evidence type="ECO:0000313" key="2">
    <source>
        <dbReference type="EMBL" id="ARD67040.1"/>
    </source>
</evidence>
<proteinExistence type="predicted"/>
<sequence length="122" mass="14435">MENKIEDRKKLYIPARIKVENEPLKGFSSRSLKWFLISGIIASVFCLIVGLISKEFSYGILLWMFTIGALAVAFHENELNMNMVDYFMVLFRFAGEQQKYEYFFYDTLDDMEEKHGHRKQSK</sequence>
<evidence type="ECO:0000313" key="3">
    <source>
        <dbReference type="Proteomes" id="UP000192391"/>
    </source>
</evidence>
<name>A0AAC9QWG2_EUBLI</name>
<protein>
    <submittedName>
        <fullName evidence="2">Uncharacterized protein</fullName>
    </submittedName>
</protein>
<keyword evidence="1" id="KW-0812">Transmembrane</keyword>
<dbReference type="GeneID" id="68363085"/>
<reference evidence="3" key="1">
    <citation type="journal article" date="2017" name="Sci. Rep.">
        <title>Determination of the Genome and Primary Transcriptome of Syngas Fermenting Eubacterium limosum ATCC 8486.</title>
        <authorList>
            <person name="Song Y."/>
            <person name="Shin J."/>
            <person name="Jeong Y."/>
            <person name="Jin S."/>
            <person name="Lee J.K."/>
            <person name="Kim D.R."/>
            <person name="Kim S.C."/>
            <person name="Cho S."/>
            <person name="Cho B.K."/>
        </authorList>
    </citation>
    <scope>NUCLEOTIDE SEQUENCE [LARGE SCALE GENOMIC DNA]</scope>
    <source>
        <strain evidence="3">ATCC 8486</strain>
    </source>
</reference>
<feature type="transmembrane region" description="Helical" evidence="1">
    <location>
        <begin position="58"/>
        <end position="74"/>
    </location>
</feature>
<gene>
    <name evidence="2" type="ORF">B2M23_16530</name>
</gene>
<organism evidence="2 3">
    <name type="scientific">Eubacterium limosum</name>
    <dbReference type="NCBI Taxonomy" id="1736"/>
    <lineage>
        <taxon>Bacteria</taxon>
        <taxon>Bacillati</taxon>
        <taxon>Bacillota</taxon>
        <taxon>Clostridia</taxon>
        <taxon>Eubacteriales</taxon>
        <taxon>Eubacteriaceae</taxon>
        <taxon>Eubacterium</taxon>
    </lineage>
</organism>
<dbReference type="Proteomes" id="UP000192391">
    <property type="component" value="Chromosome"/>
</dbReference>
<keyword evidence="1" id="KW-1133">Transmembrane helix</keyword>
<feature type="transmembrane region" description="Helical" evidence="1">
    <location>
        <begin position="34"/>
        <end position="52"/>
    </location>
</feature>
<evidence type="ECO:0000256" key="1">
    <source>
        <dbReference type="SAM" id="Phobius"/>
    </source>
</evidence>
<keyword evidence="1" id="KW-0472">Membrane</keyword>